<gene>
    <name evidence="1" type="primary">GIP</name>
    <name evidence="1" type="ORF">SNEC2469_LOCUS28203</name>
</gene>
<evidence type="ECO:0000313" key="2">
    <source>
        <dbReference type="Proteomes" id="UP000601435"/>
    </source>
</evidence>
<feature type="non-terminal residue" evidence="1">
    <location>
        <position position="214"/>
    </location>
</feature>
<accession>A0A813ANC7</accession>
<dbReference type="EMBL" id="CAJNJA010060773">
    <property type="protein sequence ID" value="CAE7871666.1"/>
    <property type="molecule type" value="Genomic_DNA"/>
</dbReference>
<evidence type="ECO:0000313" key="1">
    <source>
        <dbReference type="EMBL" id="CAE7871666.1"/>
    </source>
</evidence>
<dbReference type="OrthoDB" id="446335at2759"/>
<sequence>YQKALGLCSTQVVEYLAVIGPLRSLKIYPMVIGLICQFQMYQKALGLSTQVVVYLAVIGSLCRVQTYLEKIGLRALGYLKETIDLELYYRPKRRDHYVEGFSDASFAPHGSRSVGCCLTRYLEQPVAWRCGRQALVALSVAEAELVEAISAAQMSYGVIAVTSELHTTGPTLVLKVDNAAAVGLCNESVLINWEIWGRKRSIVLVFNNYYSFGA</sequence>
<dbReference type="Proteomes" id="UP000601435">
    <property type="component" value="Unassembled WGS sequence"/>
</dbReference>
<dbReference type="AlphaFoldDB" id="A0A813ANC7"/>
<organism evidence="1 2">
    <name type="scientific">Symbiodinium necroappetens</name>
    <dbReference type="NCBI Taxonomy" id="1628268"/>
    <lineage>
        <taxon>Eukaryota</taxon>
        <taxon>Sar</taxon>
        <taxon>Alveolata</taxon>
        <taxon>Dinophyceae</taxon>
        <taxon>Suessiales</taxon>
        <taxon>Symbiodiniaceae</taxon>
        <taxon>Symbiodinium</taxon>
    </lineage>
</organism>
<protein>
    <submittedName>
        <fullName evidence="1">GIP protein</fullName>
    </submittedName>
</protein>
<comment type="caution">
    <text evidence="1">The sequence shown here is derived from an EMBL/GenBank/DDBJ whole genome shotgun (WGS) entry which is preliminary data.</text>
</comment>
<reference evidence="1" key="1">
    <citation type="submission" date="2021-02" db="EMBL/GenBank/DDBJ databases">
        <authorList>
            <person name="Dougan E. K."/>
            <person name="Rhodes N."/>
            <person name="Thang M."/>
            <person name="Chan C."/>
        </authorList>
    </citation>
    <scope>NUCLEOTIDE SEQUENCE</scope>
</reference>
<proteinExistence type="predicted"/>
<feature type="non-terminal residue" evidence="1">
    <location>
        <position position="1"/>
    </location>
</feature>
<keyword evidence="2" id="KW-1185">Reference proteome</keyword>
<name>A0A813ANC7_9DINO</name>